<feature type="domain" description="ORC1/DEAH AAA+ ATPase" evidence="1">
    <location>
        <begin position="31"/>
        <end position="142"/>
    </location>
</feature>
<dbReference type="InterPro" id="IPR049945">
    <property type="entry name" value="AAA_22"/>
</dbReference>
<dbReference type="Proteomes" id="UP000823632">
    <property type="component" value="Unassembled WGS sequence"/>
</dbReference>
<comment type="caution">
    <text evidence="2">The sequence shown here is derived from an EMBL/GenBank/DDBJ whole genome shotgun (WGS) entry which is preliminary data.</text>
</comment>
<sequence length="238" mass="27810">MKKTFIKTKNVKRFVALMDELQKLPPNIPKLALVYGDHGLGKSQTIQWWADKNDSVYVRATQGMTSRWLLSEIAEELGEEPYWHTQETFELIENYLRQNSKIIIVDEIDYLIEKHTVETLRDLHDRTACPIVLVGMGAADKKLARYPHLVDRLYKTLKFEQFNAEDITEILQQITDLEFTPDAINYLTTRTNQFRQLVKLINKIEKLSETNKIDEIDEYTLKGLLNERQNLKALQKVG</sequence>
<dbReference type="PANTHER" id="PTHR35894:SF5">
    <property type="entry name" value="MU-LIKE PROPHAGE FLUMU DNA TRANSPOSITION PROTEIN B"/>
    <property type="match status" value="1"/>
</dbReference>
<accession>A0A9D9GX30</accession>
<dbReference type="PANTHER" id="PTHR35894">
    <property type="entry name" value="GENERAL SECRETION PATHWAY PROTEIN A-RELATED"/>
    <property type="match status" value="1"/>
</dbReference>
<keyword evidence="2" id="KW-0547">Nucleotide-binding</keyword>
<evidence type="ECO:0000313" key="2">
    <source>
        <dbReference type="EMBL" id="MBO8430280.1"/>
    </source>
</evidence>
<dbReference type="InterPro" id="IPR027417">
    <property type="entry name" value="P-loop_NTPase"/>
</dbReference>
<gene>
    <name evidence="2" type="ORF">IAC76_02725</name>
</gene>
<keyword evidence="2" id="KW-0067">ATP-binding</keyword>
<proteinExistence type="predicted"/>
<reference evidence="2" key="1">
    <citation type="submission" date="2020-10" db="EMBL/GenBank/DDBJ databases">
        <authorList>
            <person name="Gilroy R."/>
        </authorList>
    </citation>
    <scope>NUCLEOTIDE SEQUENCE</scope>
    <source>
        <strain evidence="2">10192</strain>
    </source>
</reference>
<dbReference type="Gene3D" id="3.40.50.300">
    <property type="entry name" value="P-loop containing nucleotide triphosphate hydrolases"/>
    <property type="match status" value="1"/>
</dbReference>
<name>A0A9D9GX30_9BACT</name>
<dbReference type="Pfam" id="PF13401">
    <property type="entry name" value="AAA_22"/>
    <property type="match status" value="1"/>
</dbReference>
<organism evidence="2 3">
    <name type="scientific">Candidatus Scatousia excrementipullorum</name>
    <dbReference type="NCBI Taxonomy" id="2840936"/>
    <lineage>
        <taxon>Bacteria</taxon>
        <taxon>Candidatus Scatousia</taxon>
    </lineage>
</organism>
<dbReference type="GO" id="GO:0016887">
    <property type="term" value="F:ATP hydrolysis activity"/>
    <property type="evidence" value="ECO:0007669"/>
    <property type="project" value="InterPro"/>
</dbReference>
<dbReference type="Gene3D" id="1.10.8.60">
    <property type="match status" value="1"/>
</dbReference>
<evidence type="ECO:0000259" key="1">
    <source>
        <dbReference type="Pfam" id="PF13401"/>
    </source>
</evidence>
<dbReference type="SUPFAM" id="SSF52540">
    <property type="entry name" value="P-loop containing nucleoside triphosphate hydrolases"/>
    <property type="match status" value="1"/>
</dbReference>
<evidence type="ECO:0000313" key="3">
    <source>
        <dbReference type="Proteomes" id="UP000823632"/>
    </source>
</evidence>
<dbReference type="GO" id="GO:0005524">
    <property type="term" value="F:ATP binding"/>
    <property type="evidence" value="ECO:0007669"/>
    <property type="project" value="UniProtKB-KW"/>
</dbReference>
<reference evidence="2" key="2">
    <citation type="journal article" date="2021" name="PeerJ">
        <title>Extensive microbial diversity within the chicken gut microbiome revealed by metagenomics and culture.</title>
        <authorList>
            <person name="Gilroy R."/>
            <person name="Ravi A."/>
            <person name="Getino M."/>
            <person name="Pursley I."/>
            <person name="Horton D.L."/>
            <person name="Alikhan N.F."/>
            <person name="Baker D."/>
            <person name="Gharbi K."/>
            <person name="Hall N."/>
            <person name="Watson M."/>
            <person name="Adriaenssens E.M."/>
            <person name="Foster-Nyarko E."/>
            <person name="Jarju S."/>
            <person name="Secka A."/>
            <person name="Antonio M."/>
            <person name="Oren A."/>
            <person name="Chaudhuri R.R."/>
            <person name="La Ragione R."/>
            <person name="Hildebrand F."/>
            <person name="Pallen M.J."/>
        </authorList>
    </citation>
    <scope>NUCLEOTIDE SEQUENCE</scope>
    <source>
        <strain evidence="2">10192</strain>
    </source>
</reference>
<dbReference type="AlphaFoldDB" id="A0A9D9GX30"/>
<dbReference type="EMBL" id="JADIND010000059">
    <property type="protein sequence ID" value="MBO8430280.1"/>
    <property type="molecule type" value="Genomic_DNA"/>
</dbReference>
<dbReference type="InterPro" id="IPR052026">
    <property type="entry name" value="ExeA_AAA_ATPase_DNA-bind"/>
</dbReference>
<protein>
    <submittedName>
        <fullName evidence="2">ATP-binding protein</fullName>
    </submittedName>
</protein>